<organism evidence="3 4">
    <name type="scientific">Brevundimonas bullata</name>
    <dbReference type="NCBI Taxonomy" id="13160"/>
    <lineage>
        <taxon>Bacteria</taxon>
        <taxon>Pseudomonadati</taxon>
        <taxon>Pseudomonadota</taxon>
        <taxon>Alphaproteobacteria</taxon>
        <taxon>Caulobacterales</taxon>
        <taxon>Caulobacteraceae</taxon>
        <taxon>Brevundimonas</taxon>
    </lineage>
</organism>
<dbReference type="PANTHER" id="PTHR31126:SF1">
    <property type="entry name" value="TYROSINE SPECIFIC PROTEIN PHOSPHATASES DOMAIN-CONTAINING PROTEIN"/>
    <property type="match status" value="1"/>
</dbReference>
<evidence type="ECO:0000259" key="2">
    <source>
        <dbReference type="PROSITE" id="PS50056"/>
    </source>
</evidence>
<reference evidence="3 4" key="1">
    <citation type="submission" date="2020-08" db="EMBL/GenBank/DDBJ databases">
        <title>Functional genomics of gut bacteria from endangered species of beetles.</title>
        <authorList>
            <person name="Carlos-Shanley C."/>
        </authorList>
    </citation>
    <scope>NUCLEOTIDE SEQUENCE [LARGE SCALE GENOMIC DNA]</scope>
    <source>
        <strain evidence="3 4">S00123</strain>
    </source>
</reference>
<proteinExistence type="inferred from homology"/>
<dbReference type="RefSeq" id="WP_184269260.1">
    <property type="nucleotide sequence ID" value="NZ_JACHKY010000003.1"/>
</dbReference>
<dbReference type="Gene3D" id="3.90.190.10">
    <property type="entry name" value="Protein tyrosine phosphatase superfamily"/>
    <property type="match status" value="1"/>
</dbReference>
<accession>A0A7W7IPD2</accession>
<dbReference type="PANTHER" id="PTHR31126">
    <property type="entry name" value="TYROSINE-PROTEIN PHOSPHATASE"/>
    <property type="match status" value="1"/>
</dbReference>
<dbReference type="SUPFAM" id="SSF52799">
    <property type="entry name" value="(Phosphotyrosine protein) phosphatases II"/>
    <property type="match status" value="1"/>
</dbReference>
<feature type="domain" description="Tyrosine specific protein phosphatases" evidence="2">
    <location>
        <begin position="131"/>
        <end position="164"/>
    </location>
</feature>
<comment type="similarity">
    <text evidence="1">Belongs to the protein-tyrosine phosphatase family.</text>
</comment>
<protein>
    <submittedName>
        <fullName evidence="3">Protein tyrosine/serine phosphatase</fullName>
    </submittedName>
</protein>
<name>A0A7W7IPD2_9CAUL</name>
<sequence>MSDRLLPFQALDNFRDYGDYAVGEAKVGMRVARGRLYRSAHQARATEADLAQLAALNLSVVVDLRRPSERRDQPSRRPANWAGQLIESDHDDDGEAPHITFLKTADLNETSGRAFMTDTYRRLPFEAAHVDLFSRYFRALAETDGPVLLHCAAGKDRTGLLAALTHSLLGVSRDDLINDYLLTNVAVDLDGRAEGIARKLTEMTGRPASHGAVVAFLGVEPAYLDGAFAEIATRHGSIGGYLEQALGVDAVLAERIRGRLTT</sequence>
<dbReference type="PROSITE" id="PS00383">
    <property type="entry name" value="TYR_PHOSPHATASE_1"/>
    <property type="match status" value="1"/>
</dbReference>
<dbReference type="Pfam" id="PF13350">
    <property type="entry name" value="Y_phosphatase3"/>
    <property type="match status" value="1"/>
</dbReference>
<dbReference type="InterPro" id="IPR026893">
    <property type="entry name" value="Tyr/Ser_Pase_IphP-type"/>
</dbReference>
<dbReference type="EMBL" id="JACHKY010000003">
    <property type="protein sequence ID" value="MBB4798070.1"/>
    <property type="molecule type" value="Genomic_DNA"/>
</dbReference>
<keyword evidence="4" id="KW-1185">Reference proteome</keyword>
<dbReference type="InterPro" id="IPR029021">
    <property type="entry name" value="Prot-tyrosine_phosphatase-like"/>
</dbReference>
<evidence type="ECO:0000313" key="3">
    <source>
        <dbReference type="EMBL" id="MBB4798070.1"/>
    </source>
</evidence>
<dbReference type="GO" id="GO:0004721">
    <property type="term" value="F:phosphoprotein phosphatase activity"/>
    <property type="evidence" value="ECO:0007669"/>
    <property type="project" value="InterPro"/>
</dbReference>
<dbReference type="InterPro" id="IPR000387">
    <property type="entry name" value="Tyr_Pase_dom"/>
</dbReference>
<dbReference type="AlphaFoldDB" id="A0A7W7IPD2"/>
<dbReference type="InterPro" id="IPR016130">
    <property type="entry name" value="Tyr_Pase_AS"/>
</dbReference>
<evidence type="ECO:0000313" key="4">
    <source>
        <dbReference type="Proteomes" id="UP000539957"/>
    </source>
</evidence>
<gene>
    <name evidence="3" type="ORF">HNP32_001814</name>
</gene>
<evidence type="ECO:0000256" key="1">
    <source>
        <dbReference type="ARBA" id="ARBA00009580"/>
    </source>
</evidence>
<dbReference type="PROSITE" id="PS50056">
    <property type="entry name" value="TYR_PHOSPHATASE_2"/>
    <property type="match status" value="1"/>
</dbReference>
<dbReference type="Proteomes" id="UP000539957">
    <property type="component" value="Unassembled WGS sequence"/>
</dbReference>
<comment type="caution">
    <text evidence="3">The sequence shown here is derived from an EMBL/GenBank/DDBJ whole genome shotgun (WGS) entry which is preliminary data.</text>
</comment>